<dbReference type="EMBL" id="FRBH01000010">
    <property type="protein sequence ID" value="SHL52986.1"/>
    <property type="molecule type" value="Genomic_DNA"/>
</dbReference>
<name>A0A1M7BDQ4_9FLAO</name>
<dbReference type="OrthoDB" id="701123at2"/>
<dbReference type="Proteomes" id="UP000650994">
    <property type="component" value="Unassembled WGS sequence"/>
</dbReference>
<accession>A0A1M7BDQ4</accession>
<reference evidence="2" key="1">
    <citation type="journal article" date="2014" name="Int. J. Syst. Evol. Microbiol.">
        <title>Complete genome of a new Firmicutes species belonging to the dominant human colonic microbiota ('Ruminococcus bicirculans') reveals two chromosomes and a selective capacity to utilize plant glucans.</title>
        <authorList>
            <consortium name="NISC Comparative Sequencing Program"/>
            <person name="Wegmann U."/>
            <person name="Louis P."/>
            <person name="Goesmann A."/>
            <person name="Henrissat B."/>
            <person name="Duncan S.H."/>
            <person name="Flint H.J."/>
        </authorList>
    </citation>
    <scope>NUCLEOTIDE SEQUENCE</scope>
    <source>
        <strain evidence="2">CGMCC 1.12707</strain>
    </source>
</reference>
<dbReference type="STRING" id="1434701.SAMN05443634_110137"/>
<evidence type="ECO:0000313" key="4">
    <source>
        <dbReference type="Proteomes" id="UP000184120"/>
    </source>
</evidence>
<sequence>MIFFYTQYEHILGRKFITGTLKKENQPQQFELYIITPGTKFLGLPMGGGLVKLSRLYTMNGELIHARNYSPEIKNEVKKLKKTLKIPYFKLWKGYLIILAIVSVAAVIFAINNKIKANKYNDQTTHLNEALNNLKAGQLYGATFFTDAEGNSINGLPQGWIKIEKIEGDTIFVKRSLKTETDKALFEMENISKFKPTTENEWNSHVEKINYPLLKKGLQEKDNDRFDLLYIGKDNEKYSGVTISLKGAE</sequence>
<organism evidence="3 4">
    <name type="scientific">Chishuiella changwenlii</name>
    <dbReference type="NCBI Taxonomy" id="1434701"/>
    <lineage>
        <taxon>Bacteria</taxon>
        <taxon>Pseudomonadati</taxon>
        <taxon>Bacteroidota</taxon>
        <taxon>Flavobacteriia</taxon>
        <taxon>Flavobacteriales</taxon>
        <taxon>Weeksellaceae</taxon>
        <taxon>Chishuiella</taxon>
    </lineage>
</organism>
<reference evidence="5" key="4">
    <citation type="journal article" date="2019" name="Int. J. Syst. Evol. Microbiol.">
        <title>The Global Catalogue of Microorganisms (GCM) 10K type strain sequencing project: providing services to taxonomists for standard genome sequencing and annotation.</title>
        <authorList>
            <consortium name="The Broad Institute Genomics Platform"/>
            <consortium name="The Broad Institute Genome Sequencing Center for Infectious Disease"/>
            <person name="Wu L."/>
            <person name="Ma J."/>
        </authorList>
    </citation>
    <scope>NUCLEOTIDE SEQUENCE [LARGE SCALE GENOMIC DNA]</scope>
    <source>
        <strain evidence="5">CGMCC 1.12707</strain>
    </source>
</reference>
<evidence type="ECO:0000313" key="2">
    <source>
        <dbReference type="EMBL" id="GGE96558.1"/>
    </source>
</evidence>
<reference evidence="3" key="2">
    <citation type="submission" date="2016-11" db="EMBL/GenBank/DDBJ databases">
        <authorList>
            <person name="Jaros S."/>
            <person name="Januszkiewicz K."/>
            <person name="Wedrychowicz H."/>
        </authorList>
    </citation>
    <scope>NUCLEOTIDE SEQUENCE [LARGE SCALE GENOMIC DNA]</scope>
    <source>
        <strain evidence="3">DSM 27989</strain>
    </source>
</reference>
<dbReference type="RefSeq" id="WP_072933424.1">
    <property type="nucleotide sequence ID" value="NZ_BMFL01000007.1"/>
</dbReference>
<evidence type="ECO:0000313" key="5">
    <source>
        <dbReference type="Proteomes" id="UP000650994"/>
    </source>
</evidence>
<keyword evidence="1" id="KW-0812">Transmembrane</keyword>
<dbReference type="Proteomes" id="UP000184120">
    <property type="component" value="Unassembled WGS sequence"/>
</dbReference>
<gene>
    <name evidence="2" type="ORF">GCM10010984_12610</name>
    <name evidence="3" type="ORF">SAMN05443634_110137</name>
</gene>
<dbReference type="EMBL" id="BMFL01000007">
    <property type="protein sequence ID" value="GGE96558.1"/>
    <property type="molecule type" value="Genomic_DNA"/>
</dbReference>
<reference evidence="4" key="3">
    <citation type="submission" date="2016-11" db="EMBL/GenBank/DDBJ databases">
        <authorList>
            <person name="Varghese N."/>
            <person name="Submissions S."/>
        </authorList>
    </citation>
    <scope>NUCLEOTIDE SEQUENCE [LARGE SCALE GENOMIC DNA]</scope>
    <source>
        <strain evidence="4">DSM 27989</strain>
    </source>
</reference>
<reference evidence="2" key="5">
    <citation type="submission" date="2024-05" db="EMBL/GenBank/DDBJ databases">
        <authorList>
            <person name="Sun Q."/>
            <person name="Zhou Y."/>
        </authorList>
    </citation>
    <scope>NUCLEOTIDE SEQUENCE</scope>
    <source>
        <strain evidence="2">CGMCC 1.12707</strain>
    </source>
</reference>
<keyword evidence="5" id="KW-1185">Reference proteome</keyword>
<proteinExistence type="predicted"/>
<dbReference type="AlphaFoldDB" id="A0A1M7BDQ4"/>
<protein>
    <submittedName>
        <fullName evidence="3">Uncharacterized protein</fullName>
    </submittedName>
</protein>
<evidence type="ECO:0000256" key="1">
    <source>
        <dbReference type="SAM" id="Phobius"/>
    </source>
</evidence>
<keyword evidence="1" id="KW-1133">Transmembrane helix</keyword>
<feature type="transmembrane region" description="Helical" evidence="1">
    <location>
        <begin position="91"/>
        <end position="111"/>
    </location>
</feature>
<evidence type="ECO:0000313" key="3">
    <source>
        <dbReference type="EMBL" id="SHL52986.1"/>
    </source>
</evidence>
<keyword evidence="1" id="KW-0472">Membrane</keyword>